<dbReference type="AlphaFoldDB" id="A0A1M6NAZ0"/>
<dbReference type="RefSeq" id="WP_072989031.1">
    <property type="nucleotide sequence ID" value="NZ_FQZB01000012.1"/>
</dbReference>
<proteinExistence type="predicted"/>
<keyword evidence="2" id="KW-1185">Reference proteome</keyword>
<accession>A0A1M6NAZ0</accession>
<dbReference type="Proteomes" id="UP000184310">
    <property type="component" value="Unassembled WGS sequence"/>
</dbReference>
<evidence type="ECO:0000313" key="1">
    <source>
        <dbReference type="EMBL" id="SHJ92889.1"/>
    </source>
</evidence>
<evidence type="ECO:0000313" key="2">
    <source>
        <dbReference type="Proteomes" id="UP000184310"/>
    </source>
</evidence>
<dbReference type="EMBL" id="FQZB01000012">
    <property type="protein sequence ID" value="SHJ92889.1"/>
    <property type="molecule type" value="Genomic_DNA"/>
</dbReference>
<reference evidence="1 2" key="1">
    <citation type="submission" date="2016-11" db="EMBL/GenBank/DDBJ databases">
        <authorList>
            <person name="Jaros S."/>
            <person name="Januszkiewicz K."/>
            <person name="Wedrychowicz H."/>
        </authorList>
    </citation>
    <scope>NUCLEOTIDE SEQUENCE [LARGE SCALE GENOMIC DNA]</scope>
    <source>
        <strain evidence="1 2">DSM 21758</strain>
    </source>
</reference>
<dbReference type="STRING" id="1121302.SAMN02745163_02850"/>
<protein>
    <submittedName>
        <fullName evidence="1">Uncharacterized protein</fullName>
    </submittedName>
</protein>
<dbReference type="OrthoDB" id="2066087at2"/>
<organism evidence="1 2">
    <name type="scientific">Clostridium cavendishii DSM 21758</name>
    <dbReference type="NCBI Taxonomy" id="1121302"/>
    <lineage>
        <taxon>Bacteria</taxon>
        <taxon>Bacillati</taxon>
        <taxon>Bacillota</taxon>
        <taxon>Clostridia</taxon>
        <taxon>Eubacteriales</taxon>
        <taxon>Clostridiaceae</taxon>
        <taxon>Clostridium</taxon>
    </lineage>
</organism>
<sequence>MKIPIEWKKILEENLDLKEMFLEQESIDMYGDEPIPTFFLHYFRPNKYKKLEEFFSPFPHGNEMYNKLKMIYDVTADNYENDDGSISGYFIPKQDKTISNIELQKIALKYAESINDILGDLDETSLINYDNLEINIISRNEFDEKYDYDDILECELYDLKGDWFIDLKSEISKNPLTFFAEPLYHIACDYNVARYIMWPLAEKHDMNNPFEAYVTLWKHGYEPSFVNNKLLILTY</sequence>
<name>A0A1M6NAZ0_9CLOT</name>
<gene>
    <name evidence="1" type="ORF">SAMN02745163_02850</name>
</gene>